<gene>
    <name evidence="1" type="ORF">METZ01_LOCUS260076</name>
</gene>
<protein>
    <submittedName>
        <fullName evidence="1">Uncharacterized protein</fullName>
    </submittedName>
</protein>
<feature type="non-terminal residue" evidence="1">
    <location>
        <position position="1"/>
    </location>
</feature>
<reference evidence="1" key="1">
    <citation type="submission" date="2018-05" db="EMBL/GenBank/DDBJ databases">
        <authorList>
            <person name="Lanie J.A."/>
            <person name="Ng W.-L."/>
            <person name="Kazmierczak K.M."/>
            <person name="Andrzejewski T.M."/>
            <person name="Davidsen T.M."/>
            <person name="Wayne K.J."/>
            <person name="Tettelin H."/>
            <person name="Glass J.I."/>
            <person name="Rusch D."/>
            <person name="Podicherti R."/>
            <person name="Tsui H.-C.T."/>
            <person name="Winkler M.E."/>
        </authorList>
    </citation>
    <scope>NUCLEOTIDE SEQUENCE</scope>
</reference>
<organism evidence="1">
    <name type="scientific">marine metagenome</name>
    <dbReference type="NCBI Taxonomy" id="408172"/>
    <lineage>
        <taxon>unclassified sequences</taxon>
        <taxon>metagenomes</taxon>
        <taxon>ecological metagenomes</taxon>
    </lineage>
</organism>
<sequence length="40" mass="4862">SLPVLFLSKKISFNPELNNPELKHRRFHQRQLVINIRKYS</sequence>
<name>A0A382J745_9ZZZZ</name>
<accession>A0A382J745</accession>
<dbReference type="EMBL" id="UINC01071941">
    <property type="protein sequence ID" value="SVC07222.1"/>
    <property type="molecule type" value="Genomic_DNA"/>
</dbReference>
<evidence type="ECO:0000313" key="1">
    <source>
        <dbReference type="EMBL" id="SVC07222.1"/>
    </source>
</evidence>
<proteinExistence type="predicted"/>
<dbReference type="AlphaFoldDB" id="A0A382J745"/>